<dbReference type="RefSeq" id="XP_072843198.1">
    <property type="nucleotide sequence ID" value="XM_072987097.1"/>
</dbReference>
<organism evidence="2 3">
    <name type="scientific">Pogona vitticeps</name>
    <name type="common">central bearded dragon</name>
    <dbReference type="NCBI Taxonomy" id="103695"/>
    <lineage>
        <taxon>Eukaryota</taxon>
        <taxon>Metazoa</taxon>
        <taxon>Chordata</taxon>
        <taxon>Craniata</taxon>
        <taxon>Vertebrata</taxon>
        <taxon>Euteleostomi</taxon>
        <taxon>Lepidosauria</taxon>
        <taxon>Squamata</taxon>
        <taxon>Bifurcata</taxon>
        <taxon>Unidentata</taxon>
        <taxon>Episquamata</taxon>
        <taxon>Toxicofera</taxon>
        <taxon>Iguania</taxon>
        <taxon>Acrodonta</taxon>
        <taxon>Agamidae</taxon>
        <taxon>Amphibolurinae</taxon>
        <taxon>Pogona</taxon>
    </lineage>
</organism>
<dbReference type="InterPro" id="IPR040292">
    <property type="entry name" value="C2orf78-like"/>
</dbReference>
<dbReference type="PANTHER" id="PTHR31466">
    <property type="entry name" value="GENE 5591-RELATED"/>
    <property type="match status" value="1"/>
</dbReference>
<evidence type="ECO:0000313" key="3">
    <source>
        <dbReference type="RefSeq" id="XP_072843198.1"/>
    </source>
</evidence>
<proteinExistence type="predicted"/>
<reference evidence="3" key="2">
    <citation type="submission" date="2025-08" db="UniProtKB">
        <authorList>
            <consortium name="RefSeq"/>
        </authorList>
    </citation>
    <scope>IDENTIFICATION</scope>
</reference>
<keyword evidence="2" id="KW-1185">Reference proteome</keyword>
<dbReference type="GeneID" id="140703719"/>
<feature type="region of interest" description="Disordered" evidence="1">
    <location>
        <begin position="526"/>
        <end position="686"/>
    </location>
</feature>
<feature type="compositionally biased region" description="Low complexity" evidence="1">
    <location>
        <begin position="584"/>
        <end position="604"/>
    </location>
</feature>
<feature type="region of interest" description="Disordered" evidence="1">
    <location>
        <begin position="84"/>
        <end position="130"/>
    </location>
</feature>
<feature type="region of interest" description="Disordered" evidence="1">
    <location>
        <begin position="158"/>
        <end position="192"/>
    </location>
</feature>
<feature type="compositionally biased region" description="Basic and acidic residues" evidence="1">
    <location>
        <begin position="440"/>
        <end position="455"/>
    </location>
</feature>
<evidence type="ECO:0000313" key="2">
    <source>
        <dbReference type="Proteomes" id="UP001652642"/>
    </source>
</evidence>
<dbReference type="PANTHER" id="PTHR31466:SF1">
    <property type="entry name" value="RIKEN CDNA 4930433I11 GENE"/>
    <property type="match status" value="1"/>
</dbReference>
<gene>
    <name evidence="3" type="primary">LOC140703719</name>
</gene>
<evidence type="ECO:0000256" key="1">
    <source>
        <dbReference type="SAM" id="MobiDB-lite"/>
    </source>
</evidence>
<dbReference type="Proteomes" id="UP001652642">
    <property type="component" value="Chromosome 2"/>
</dbReference>
<sequence>MGQMYGNLPSPAVAGLHLVQLCPPVPGQRPQLPFQQGTRLQFYSHGSLAPIQLAESGAPAQAIPGPGASGNPMVWVLKEIDHPSVRASAPTSRPSATGPKAGALEMTPGSSASSLPKGLTNPPGEPVETNSRSIICSQSSSACPSVSSATTSAENIKTLHEGSHGGDGQTNPMLDSQLLPPAQEGSPLMSSRDDIQLPENLLTDFPDFEDLVSSMEPLLPDCIFPSLDPTEPRDSRQAQELLATPPRPCDDIGGQSQEPKTKKDVPLPRPSIGEQSEAPNKPKLDTKAKRAKSPASEGEPTKKVRKTKKTSDPTTAPNASGEGTALGAHKKPCSSLVSGKKGGGGATSFDNFGVKSQEPQPKKDVPIPRPSQGKTSEAPNKPKLDTKAKRTKSPPSEGEPSKKVRKTKKTSDPTTAPNASGEGTAFEAHKKPCSSLASGKKGDRDAPRKAEKGPANREVSLTKQSAESGKDLAPSKASKAAKKKTTTSVTAGLGPKQVSTQEPPKPVPRSHLVMQMMESLNVLYPLGKGKPQLAPVKKQLPLAPSAPEKPFPPAGGWARPLPSLPRIPKISASHSGPQPPSQPPSKSVASSIPAVAHRAAAKPATLSHPCQPKASSTQLYEPPGWRRPASTSMKTSAPLPHPPMSASTSMKTSGPLPHHPMSANTSMETSAHRPHPPMSANTSMKTSAPLPHPPMWANTSMKTSAPLPHPPMSANTSMKTSAPLSHPPMWANTSMKTSTHRPHPPMWANTSMKTSAPLPYPPMSGQSHWRVATNTQAPLVVVRHPTEPPDSSTFKGDTFIPWRTPPPDLEESKPITEEQRPIREMMKLQAQREREEAANWTAVGRSKYFVEREKEMDLSIAYGYPWRS</sequence>
<protein>
    <recommendedName>
        <fullName evidence="4">Nascent polypeptide-associated complex subunit alpha, muscle-specific form-like</fullName>
    </recommendedName>
</protein>
<evidence type="ECO:0008006" key="4">
    <source>
        <dbReference type="Google" id="ProtNLM"/>
    </source>
</evidence>
<reference evidence="2" key="1">
    <citation type="submission" date="2025-05" db="UniProtKB">
        <authorList>
            <consortium name="RefSeq"/>
        </authorList>
    </citation>
    <scope>NUCLEOTIDE SEQUENCE [LARGE SCALE GENOMIC DNA]</scope>
</reference>
<feature type="region of interest" description="Disordered" evidence="1">
    <location>
        <begin position="786"/>
        <end position="819"/>
    </location>
</feature>
<name>A0ABM5FCR2_9SAUR</name>
<feature type="compositionally biased region" description="Basic and acidic residues" evidence="1">
    <location>
        <begin position="810"/>
        <end position="819"/>
    </location>
</feature>
<feature type="region of interest" description="Disordered" evidence="1">
    <location>
        <begin position="223"/>
        <end position="510"/>
    </location>
</feature>
<accession>A0ABM5FCR2</accession>